<comment type="similarity">
    <text evidence="1">Belongs to the glycosyltransferase 2 family.</text>
</comment>
<protein>
    <submittedName>
        <fullName evidence="6">Glycosyltransferase family 2 protein</fullName>
    </submittedName>
</protein>
<evidence type="ECO:0000256" key="1">
    <source>
        <dbReference type="ARBA" id="ARBA00006739"/>
    </source>
</evidence>
<dbReference type="AlphaFoldDB" id="A0A8T5V5C5"/>
<reference evidence="7" key="1">
    <citation type="journal article" date="2022" name="Microbiol. Resour. Announc.">
        <title>Draft Genome Sequence of a Methanogenic Archaeon from West Spitsbergen Permafrost.</title>
        <authorList>
            <person name="Trubitsyn V."/>
            <person name="Rivkina E."/>
            <person name="Shcherbakova V."/>
        </authorList>
    </citation>
    <scope>NUCLEOTIDE SEQUENCE [LARGE SCALE GENOMIC DNA]</scope>
    <source>
        <strain evidence="7">VT</strain>
    </source>
</reference>
<keyword evidence="4" id="KW-1133">Transmembrane helix</keyword>
<comment type="caution">
    <text evidence="6">The sequence shown here is derived from an EMBL/GenBank/DDBJ whole genome shotgun (WGS) entry which is preliminary data.</text>
</comment>
<keyword evidence="3" id="KW-0808">Transferase</keyword>
<keyword evidence="7" id="KW-1185">Reference proteome</keyword>
<gene>
    <name evidence="6" type="ORF">K8N75_13685</name>
</gene>
<dbReference type="Gene3D" id="3.90.550.10">
    <property type="entry name" value="Spore Coat Polysaccharide Biosynthesis Protein SpsA, Chain A"/>
    <property type="match status" value="1"/>
</dbReference>
<dbReference type="Pfam" id="PF00535">
    <property type="entry name" value="Glycos_transf_2"/>
    <property type="match status" value="1"/>
</dbReference>
<evidence type="ECO:0000313" key="7">
    <source>
        <dbReference type="Proteomes" id="UP000825933"/>
    </source>
</evidence>
<name>A0A8T5V5C5_9EURY</name>
<evidence type="ECO:0000256" key="3">
    <source>
        <dbReference type="ARBA" id="ARBA00022679"/>
    </source>
</evidence>
<dbReference type="RefSeq" id="WP_223792626.1">
    <property type="nucleotide sequence ID" value="NZ_JAIOUQ010000017.1"/>
</dbReference>
<feature type="transmembrane region" description="Helical" evidence="4">
    <location>
        <begin position="246"/>
        <end position="265"/>
    </location>
</feature>
<feature type="domain" description="Glycosyltransferase 2-like" evidence="5">
    <location>
        <begin position="5"/>
        <end position="174"/>
    </location>
</feature>
<dbReference type="Proteomes" id="UP000825933">
    <property type="component" value="Unassembled WGS sequence"/>
</dbReference>
<dbReference type="InterPro" id="IPR029044">
    <property type="entry name" value="Nucleotide-diphossugar_trans"/>
</dbReference>
<keyword evidence="2" id="KW-0328">Glycosyltransferase</keyword>
<dbReference type="EMBL" id="JAIOUQ010000017">
    <property type="protein sequence ID" value="MBZ2167091.1"/>
    <property type="molecule type" value="Genomic_DNA"/>
</dbReference>
<keyword evidence="4" id="KW-0472">Membrane</keyword>
<dbReference type="PANTHER" id="PTHR43179:SF12">
    <property type="entry name" value="GALACTOFURANOSYLTRANSFERASE GLFT2"/>
    <property type="match status" value="1"/>
</dbReference>
<evidence type="ECO:0000313" key="6">
    <source>
        <dbReference type="EMBL" id="MBZ2167091.1"/>
    </source>
</evidence>
<dbReference type="CDD" id="cd04186">
    <property type="entry name" value="GT_2_like_c"/>
    <property type="match status" value="1"/>
</dbReference>
<dbReference type="PANTHER" id="PTHR43179">
    <property type="entry name" value="RHAMNOSYLTRANSFERASE WBBL"/>
    <property type="match status" value="1"/>
</dbReference>
<sequence>MPDLTIIIPNFNGKSFLKECFNSLKNQNYPFEVIIIDNASTDGSADYISNNYPEFTLIRNNTNRGFAVAVNQGIKSTDTEYVFSMNNDVVLEMNCISNLIECLKKNSNYFAASSKMIQYHNKTKIDDAGDEYTILGYTQKVGNGKSTDLYQSAREIFSACAGAALYRRDIFDVIGLFDENFFAYMEDVDISYRAKIYGYKCIYCPKAVVYHVGSATTGSKYNRFKIRLAARNNVYVPYKNMPWPQLAFNFLFLIFGFLIKYLFFLKNGHGNDYITGLKEGLNSLNKIDKIEYKRERLNNYIYIEWLLIKNTVKNIFL</sequence>
<dbReference type="InterPro" id="IPR001173">
    <property type="entry name" value="Glyco_trans_2-like"/>
</dbReference>
<proteinExistence type="inferred from homology"/>
<dbReference type="GO" id="GO:0016757">
    <property type="term" value="F:glycosyltransferase activity"/>
    <property type="evidence" value="ECO:0007669"/>
    <property type="project" value="UniProtKB-KW"/>
</dbReference>
<keyword evidence="4" id="KW-0812">Transmembrane</keyword>
<accession>A0A8T5V5C5</accession>
<evidence type="ECO:0000256" key="2">
    <source>
        <dbReference type="ARBA" id="ARBA00022676"/>
    </source>
</evidence>
<dbReference type="SUPFAM" id="SSF53448">
    <property type="entry name" value="Nucleotide-diphospho-sugar transferases"/>
    <property type="match status" value="1"/>
</dbReference>
<organism evidence="6 7">
    <name type="scientific">Methanobacterium spitsbergense</name>
    <dbReference type="NCBI Taxonomy" id="2874285"/>
    <lineage>
        <taxon>Archaea</taxon>
        <taxon>Methanobacteriati</taxon>
        <taxon>Methanobacteriota</taxon>
        <taxon>Methanomada group</taxon>
        <taxon>Methanobacteria</taxon>
        <taxon>Methanobacteriales</taxon>
        <taxon>Methanobacteriaceae</taxon>
        <taxon>Methanobacterium</taxon>
    </lineage>
</organism>
<evidence type="ECO:0000256" key="4">
    <source>
        <dbReference type="SAM" id="Phobius"/>
    </source>
</evidence>
<evidence type="ECO:0000259" key="5">
    <source>
        <dbReference type="Pfam" id="PF00535"/>
    </source>
</evidence>